<protein>
    <submittedName>
        <fullName evidence="2">Uncharacterized protein</fullName>
    </submittedName>
</protein>
<keyword evidence="3" id="KW-1185">Reference proteome</keyword>
<gene>
    <name evidence="2" type="ordered locus">Desti_4056</name>
</gene>
<feature type="compositionally biased region" description="Basic and acidic residues" evidence="1">
    <location>
        <begin position="163"/>
        <end position="194"/>
    </location>
</feature>
<dbReference type="Proteomes" id="UP000006055">
    <property type="component" value="Chromosome"/>
</dbReference>
<dbReference type="KEGG" id="dti:Desti_4056"/>
<feature type="region of interest" description="Disordered" evidence="1">
    <location>
        <begin position="150"/>
        <end position="198"/>
    </location>
</feature>
<proteinExistence type="predicted"/>
<evidence type="ECO:0000256" key="1">
    <source>
        <dbReference type="SAM" id="MobiDB-lite"/>
    </source>
</evidence>
<organism evidence="2 3">
    <name type="scientific">Desulfomonile tiedjei (strain ATCC 49306 / DSM 6799 / DCB-1)</name>
    <dbReference type="NCBI Taxonomy" id="706587"/>
    <lineage>
        <taxon>Bacteria</taxon>
        <taxon>Pseudomonadati</taxon>
        <taxon>Thermodesulfobacteriota</taxon>
        <taxon>Desulfomonilia</taxon>
        <taxon>Desulfomonilales</taxon>
        <taxon>Desulfomonilaceae</taxon>
        <taxon>Desulfomonile</taxon>
    </lineage>
</organism>
<dbReference type="AlphaFoldDB" id="I4CAV4"/>
<dbReference type="EMBL" id="CP003360">
    <property type="protein sequence ID" value="AFM26695.1"/>
    <property type="molecule type" value="Genomic_DNA"/>
</dbReference>
<name>I4CAV4_DESTA</name>
<evidence type="ECO:0000313" key="3">
    <source>
        <dbReference type="Proteomes" id="UP000006055"/>
    </source>
</evidence>
<feature type="region of interest" description="Disordered" evidence="1">
    <location>
        <begin position="1"/>
        <end position="24"/>
    </location>
</feature>
<evidence type="ECO:0000313" key="2">
    <source>
        <dbReference type="EMBL" id="AFM26695.1"/>
    </source>
</evidence>
<dbReference type="HOGENOM" id="CLU_808289_0_0_7"/>
<sequence length="343" mass="36702">MTPTRQNPRDQGCSSPRGTVSKGDTRMGRICSIATAILLLTASWVCAGNFELLADAGVVRPPTPLYAAPGTVVKAEFKSNIRTVSDTELESDSLLPEPVSGKEGVKAKPAIAYKERSRGMAPPPQTAPKSEDTFGATAQTREEINDLEADLEKDLVLSPPPPKTEEKAESTTKVIEKKPAEKAAVTEKKPEKKAAAQVRKINPDRAPQYTAQNKPIQKVKPASIQNPWHVAAGSHVQRPVASAPAGRMCNVSECPVPNSQVAYRQYREPNSPSPAFMTSDPRRVPVPPGSDRFVRDGVTIKLAPAAAPANALPYPEEESAGSDLISAAAEIIGMPFAFISSFF</sequence>
<feature type="region of interest" description="Disordered" evidence="1">
    <location>
        <begin position="92"/>
        <end position="132"/>
    </location>
</feature>
<reference evidence="3" key="1">
    <citation type="submission" date="2012-06" db="EMBL/GenBank/DDBJ databases">
        <title>Complete sequence of chromosome of Desulfomonile tiedjei DSM 6799.</title>
        <authorList>
            <person name="Lucas S."/>
            <person name="Copeland A."/>
            <person name="Lapidus A."/>
            <person name="Glavina del Rio T."/>
            <person name="Dalin E."/>
            <person name="Tice H."/>
            <person name="Bruce D."/>
            <person name="Goodwin L."/>
            <person name="Pitluck S."/>
            <person name="Peters L."/>
            <person name="Ovchinnikova G."/>
            <person name="Zeytun A."/>
            <person name="Lu M."/>
            <person name="Kyrpides N."/>
            <person name="Mavromatis K."/>
            <person name="Ivanova N."/>
            <person name="Brettin T."/>
            <person name="Detter J.C."/>
            <person name="Han C."/>
            <person name="Larimer F."/>
            <person name="Land M."/>
            <person name="Hauser L."/>
            <person name="Markowitz V."/>
            <person name="Cheng J.-F."/>
            <person name="Hugenholtz P."/>
            <person name="Woyke T."/>
            <person name="Wu D."/>
            <person name="Spring S."/>
            <person name="Schroeder M."/>
            <person name="Brambilla E."/>
            <person name="Klenk H.-P."/>
            <person name="Eisen J.A."/>
        </authorList>
    </citation>
    <scope>NUCLEOTIDE SEQUENCE [LARGE SCALE GENOMIC DNA]</scope>
    <source>
        <strain evidence="3">ATCC 49306 / DSM 6799 / DCB-1</strain>
    </source>
</reference>
<accession>I4CAV4</accession>